<comment type="caution">
    <text evidence="2">The sequence shown here is derived from an EMBL/GenBank/DDBJ whole genome shotgun (WGS) entry which is preliminary data.</text>
</comment>
<dbReference type="EMBL" id="JDSS02000038">
    <property type="protein sequence ID" value="KFB66728.1"/>
    <property type="molecule type" value="Genomic_DNA"/>
</dbReference>
<dbReference type="AlphaFoldDB" id="A0A084XW84"/>
<dbReference type="Pfam" id="PF09343">
    <property type="entry name" value="DUF2460"/>
    <property type="match status" value="1"/>
</dbReference>
<dbReference type="InterPro" id="IPR011740">
    <property type="entry name" value="DUF2460"/>
</dbReference>
<evidence type="ECO:0000313" key="2">
    <source>
        <dbReference type="EMBL" id="KFB66728.1"/>
    </source>
</evidence>
<dbReference type="Gene3D" id="2.40.30.180">
    <property type="entry name" value="Ubiquitin-activating enzyme E1, FCCH domain"/>
    <property type="match status" value="1"/>
</dbReference>
<evidence type="ECO:0000313" key="3">
    <source>
        <dbReference type="Proteomes" id="UP000019812"/>
    </source>
</evidence>
<sequence>MGAFLEERLPVNIRLGASFVDGYAVEITTTASGVEYRKLTHPHPIRTGTISFTMLRNDLAGQVLDLYHRAYGTYAGFRVKCVDDYSTNNYTGIPTAFDFTAVKLTDTTYQIAKAYGSAGTPLSIGFPYRKIYKPIAGSILVGVNSVAMNYAWTASTTTGIITFGLNKTSTITGITKASQAVISTTGGPYFVTESAHISGVVGMTEINGKRGVITSVNPGVSITVNIDTSSGYGTYVSGGTLNLNPQTGESVTAGCYFDLPFRFNSKIEVGSLSSDVRDCNLEIIELIAP</sequence>
<dbReference type="Proteomes" id="UP000019812">
    <property type="component" value="Unassembled WGS sequence"/>
</dbReference>
<evidence type="ECO:0000259" key="1">
    <source>
        <dbReference type="Pfam" id="PF09343"/>
    </source>
</evidence>
<dbReference type="InterPro" id="IPR042302">
    <property type="entry name" value="E1_FCCH_sf"/>
</dbReference>
<organism evidence="2 3">
    <name type="scientific">Candidatus Accumulibacter vicinus</name>
    <dbReference type="NCBI Taxonomy" id="2954382"/>
    <lineage>
        <taxon>Bacteria</taxon>
        <taxon>Pseudomonadati</taxon>
        <taxon>Pseudomonadota</taxon>
        <taxon>Betaproteobacteria</taxon>
        <taxon>Candidatus Accumulibacter</taxon>
    </lineage>
</organism>
<feature type="domain" description="DUF2460" evidence="1">
    <location>
        <begin position="8"/>
        <end position="166"/>
    </location>
</feature>
<reference evidence="2 3" key="1">
    <citation type="submission" date="2014-07" db="EMBL/GenBank/DDBJ databases">
        <title>Expanding our view of genomic diversity in Candidatus Accumulibacter clades.</title>
        <authorList>
            <person name="Skennerton C.T."/>
            <person name="Barr J.J."/>
            <person name="Slater F.R."/>
            <person name="Bond P.L."/>
            <person name="Tyson G.W."/>
        </authorList>
    </citation>
    <scope>NUCLEOTIDE SEQUENCE [LARGE SCALE GENOMIC DNA]</scope>
    <source>
        <strain evidence="3">SK-01</strain>
    </source>
</reference>
<name>A0A084XW84_9PROT</name>
<accession>A0A084XW84</accession>
<dbReference type="RefSeq" id="WP_273703963.1">
    <property type="nucleotide sequence ID" value="NZ_JDSS02000038.1"/>
</dbReference>
<proteinExistence type="predicted"/>
<dbReference type="STRING" id="1457154.CAPSK01_003992"/>
<gene>
    <name evidence="2" type="ORF">CAPSK01_003992</name>
</gene>
<protein>
    <recommendedName>
        <fullName evidence="1">DUF2460 domain-containing protein</fullName>
    </recommendedName>
</protein>